<accession>A0AAV7LRS7</accession>
<organism evidence="2 3">
    <name type="scientific">Pleurodeles waltl</name>
    <name type="common">Iberian ribbed newt</name>
    <dbReference type="NCBI Taxonomy" id="8319"/>
    <lineage>
        <taxon>Eukaryota</taxon>
        <taxon>Metazoa</taxon>
        <taxon>Chordata</taxon>
        <taxon>Craniata</taxon>
        <taxon>Vertebrata</taxon>
        <taxon>Euteleostomi</taxon>
        <taxon>Amphibia</taxon>
        <taxon>Batrachia</taxon>
        <taxon>Caudata</taxon>
        <taxon>Salamandroidea</taxon>
        <taxon>Salamandridae</taxon>
        <taxon>Pleurodelinae</taxon>
        <taxon>Pleurodeles</taxon>
    </lineage>
</organism>
<sequence>MHARLSRRSGPLYFSGSEPESTLPQGKPSGLPHLPTGSLPPHPDRTLKPRPARPPAYTTHLHTRRSSARRRTRHYRCCDAGRGPALGTRS</sequence>
<dbReference type="EMBL" id="JANPWB010000015">
    <property type="protein sequence ID" value="KAJ1093728.1"/>
    <property type="molecule type" value="Genomic_DNA"/>
</dbReference>
<keyword evidence="3" id="KW-1185">Reference proteome</keyword>
<dbReference type="Proteomes" id="UP001066276">
    <property type="component" value="Chromosome 11"/>
</dbReference>
<evidence type="ECO:0000256" key="1">
    <source>
        <dbReference type="SAM" id="MobiDB-lite"/>
    </source>
</evidence>
<name>A0AAV7LRS7_PLEWA</name>
<feature type="region of interest" description="Disordered" evidence="1">
    <location>
        <begin position="1"/>
        <end position="90"/>
    </location>
</feature>
<evidence type="ECO:0000313" key="3">
    <source>
        <dbReference type="Proteomes" id="UP001066276"/>
    </source>
</evidence>
<gene>
    <name evidence="2" type="ORF">NDU88_006820</name>
</gene>
<dbReference type="AlphaFoldDB" id="A0AAV7LRS7"/>
<comment type="caution">
    <text evidence="2">The sequence shown here is derived from an EMBL/GenBank/DDBJ whole genome shotgun (WGS) entry which is preliminary data.</text>
</comment>
<reference evidence="2" key="1">
    <citation type="journal article" date="2022" name="bioRxiv">
        <title>Sequencing and chromosome-scale assembly of the giantPleurodeles waltlgenome.</title>
        <authorList>
            <person name="Brown T."/>
            <person name="Elewa A."/>
            <person name="Iarovenko S."/>
            <person name="Subramanian E."/>
            <person name="Araus A.J."/>
            <person name="Petzold A."/>
            <person name="Susuki M."/>
            <person name="Suzuki K.-i.T."/>
            <person name="Hayashi T."/>
            <person name="Toyoda A."/>
            <person name="Oliveira C."/>
            <person name="Osipova E."/>
            <person name="Leigh N.D."/>
            <person name="Simon A."/>
            <person name="Yun M.H."/>
        </authorList>
    </citation>
    <scope>NUCLEOTIDE SEQUENCE</scope>
    <source>
        <strain evidence="2">20211129_DDA</strain>
        <tissue evidence="2">Liver</tissue>
    </source>
</reference>
<protein>
    <submittedName>
        <fullName evidence="2">Uncharacterized protein</fullName>
    </submittedName>
</protein>
<evidence type="ECO:0000313" key="2">
    <source>
        <dbReference type="EMBL" id="KAJ1093728.1"/>
    </source>
</evidence>
<proteinExistence type="predicted"/>
<feature type="compositionally biased region" description="Basic residues" evidence="1">
    <location>
        <begin position="61"/>
        <end position="75"/>
    </location>
</feature>